<dbReference type="SUPFAM" id="SSF56973">
    <property type="entry name" value="Aerolisin/ETX pore-forming domain"/>
    <property type="match status" value="1"/>
</dbReference>
<proteinExistence type="predicted"/>
<dbReference type="GeneID" id="73351664"/>
<dbReference type="AlphaFoldDB" id="A0A9Q8WB22"/>
<feature type="compositionally biased region" description="Polar residues" evidence="1">
    <location>
        <begin position="167"/>
        <end position="176"/>
    </location>
</feature>
<evidence type="ECO:0000313" key="3">
    <source>
        <dbReference type="Proteomes" id="UP000830671"/>
    </source>
</evidence>
<dbReference type="Gene3D" id="2.170.15.10">
    <property type="entry name" value="Proaerolysin, chain A, domain 3"/>
    <property type="match status" value="1"/>
</dbReference>
<reference evidence="2" key="1">
    <citation type="journal article" date="2021" name="Mol. Plant Microbe Interact.">
        <title>Complete Genome Sequence of the Plant-Pathogenic Fungus Colletotrichum lupini.</title>
        <authorList>
            <person name="Baroncelli R."/>
            <person name="Pensec F."/>
            <person name="Da Lio D."/>
            <person name="Boufleur T."/>
            <person name="Vicente I."/>
            <person name="Sarrocco S."/>
            <person name="Picot A."/>
            <person name="Baraldi E."/>
            <person name="Sukno S."/>
            <person name="Thon M."/>
            <person name="Le Floch G."/>
        </authorList>
    </citation>
    <scope>NUCLEOTIDE SEQUENCE</scope>
    <source>
        <strain evidence="2">IMI 504893</strain>
    </source>
</reference>
<evidence type="ECO:0000313" key="2">
    <source>
        <dbReference type="EMBL" id="UQC76237.1"/>
    </source>
</evidence>
<dbReference type="RefSeq" id="XP_049137878.1">
    <property type="nucleotide sequence ID" value="XM_049296654.1"/>
</dbReference>
<protein>
    <submittedName>
        <fullName evidence="2">Uncharacterized protein</fullName>
    </submittedName>
</protein>
<feature type="region of interest" description="Disordered" evidence="1">
    <location>
        <begin position="167"/>
        <end position="187"/>
    </location>
</feature>
<name>A0A9Q8WB22_9PEZI</name>
<sequence length="619" mass="68231">MWAALTTSISRYLLQHEKIYLHVTLKPPFNVTFLKIEFWKTVRPAQHAKLLAVHHTINNMILGNTIIARLGAPHLVITREIWFYSRRQPVSQQLPSLPTPQSFFSELHLLVGAALLPGLALSSPVGSVDARGVKVISAPLENITPTIIDHGPLDLEGLERLKDSLTKSIRPTQTPEPNRVKRQDAASGTVPNSLTVATSDAFVSVDVGDINLIDSNSANCHSEELNGPFDSIQFFTGSTNMRAINATSSSGNASSITSKLEGWADAGVFKFENGDRIKEFWVLENRGSFHGFNFTTTSGKTYSAMGQVLRDPPPMQKVPVGSGILGRMRVQYCNIGLIGHLGFDFLDELQSVSISNIAYSGFTDKIMPSGPGQTMTVGSQIVDNRNSTAEQIITIMTMDAVTRSHTLSVANQWNVGGRVAVEAEAGIPLIGKSKVTTEFSWQVQKTTTEEDTEGEILTRSATINLKCPPKKYCVGSSFFTMFKMNVEAEATFRAKTKSGKDFFWKQKGKYEGADSLALQLQVDEADGIIGKRVPIIPIFLDSSILSKRHCTLLLSSSACCLYTALGAPYSPKLVTDLRRAYDKIHDFEGFESEGLDKFRVTQRFFDHDSIQQSDHLFWL</sequence>
<accession>A0A9Q8WB22</accession>
<dbReference type="Proteomes" id="UP000830671">
    <property type="component" value="Chromosome 10"/>
</dbReference>
<evidence type="ECO:0000256" key="1">
    <source>
        <dbReference type="SAM" id="MobiDB-lite"/>
    </source>
</evidence>
<keyword evidence="3" id="KW-1185">Reference proteome</keyword>
<organism evidence="2 3">
    <name type="scientific">Colletotrichum lupini</name>
    <dbReference type="NCBI Taxonomy" id="145971"/>
    <lineage>
        <taxon>Eukaryota</taxon>
        <taxon>Fungi</taxon>
        <taxon>Dikarya</taxon>
        <taxon>Ascomycota</taxon>
        <taxon>Pezizomycotina</taxon>
        <taxon>Sordariomycetes</taxon>
        <taxon>Hypocreomycetidae</taxon>
        <taxon>Glomerellales</taxon>
        <taxon>Glomerellaceae</taxon>
        <taxon>Colletotrichum</taxon>
        <taxon>Colletotrichum acutatum species complex</taxon>
    </lineage>
</organism>
<dbReference type="EMBL" id="CP019472">
    <property type="protein sequence ID" value="UQC76237.1"/>
    <property type="molecule type" value="Genomic_DNA"/>
</dbReference>
<dbReference type="KEGG" id="clup:CLUP02_17750"/>
<gene>
    <name evidence="2" type="ORF">CLUP02_17750</name>
</gene>